<protein>
    <submittedName>
        <fullName evidence="1">Uncharacterized protein</fullName>
    </submittedName>
</protein>
<dbReference type="Proteomes" id="UP001196413">
    <property type="component" value="Unassembled WGS sequence"/>
</dbReference>
<accession>A0AAD5MWQ5</accession>
<organism evidence="1 2">
    <name type="scientific">Parelaphostrongylus tenuis</name>
    <name type="common">Meningeal worm</name>
    <dbReference type="NCBI Taxonomy" id="148309"/>
    <lineage>
        <taxon>Eukaryota</taxon>
        <taxon>Metazoa</taxon>
        <taxon>Ecdysozoa</taxon>
        <taxon>Nematoda</taxon>
        <taxon>Chromadorea</taxon>
        <taxon>Rhabditida</taxon>
        <taxon>Rhabditina</taxon>
        <taxon>Rhabditomorpha</taxon>
        <taxon>Strongyloidea</taxon>
        <taxon>Metastrongylidae</taxon>
        <taxon>Parelaphostrongylus</taxon>
    </lineage>
</organism>
<name>A0AAD5MWQ5_PARTN</name>
<comment type="caution">
    <text evidence="1">The sequence shown here is derived from an EMBL/GenBank/DDBJ whole genome shotgun (WGS) entry which is preliminary data.</text>
</comment>
<reference evidence="1" key="1">
    <citation type="submission" date="2021-06" db="EMBL/GenBank/DDBJ databases">
        <title>Parelaphostrongylus tenuis whole genome reference sequence.</title>
        <authorList>
            <person name="Garwood T.J."/>
            <person name="Larsen P.A."/>
            <person name="Fountain-Jones N.M."/>
            <person name="Garbe J.R."/>
            <person name="Macchietto M.G."/>
            <person name="Kania S.A."/>
            <person name="Gerhold R.W."/>
            <person name="Richards J.E."/>
            <person name="Wolf T.M."/>
        </authorList>
    </citation>
    <scope>NUCLEOTIDE SEQUENCE</scope>
    <source>
        <strain evidence="1">MNPRO001-30</strain>
        <tissue evidence="1">Meninges</tissue>
    </source>
</reference>
<evidence type="ECO:0000313" key="1">
    <source>
        <dbReference type="EMBL" id="KAJ1352169.1"/>
    </source>
</evidence>
<gene>
    <name evidence="1" type="ORF">KIN20_008373</name>
</gene>
<proteinExistence type="predicted"/>
<dbReference type="AlphaFoldDB" id="A0AAD5MWQ5"/>
<keyword evidence="2" id="KW-1185">Reference proteome</keyword>
<sequence length="52" mass="5707">MAFGQFDSQKLRSIKSRLQKQGAVPPCPPAPVESAQSHLVRVQFPYPQLGNA</sequence>
<evidence type="ECO:0000313" key="2">
    <source>
        <dbReference type="Proteomes" id="UP001196413"/>
    </source>
</evidence>
<dbReference type="EMBL" id="JAHQIW010001321">
    <property type="protein sequence ID" value="KAJ1352169.1"/>
    <property type="molecule type" value="Genomic_DNA"/>
</dbReference>